<feature type="domain" description="AB hydrolase-1" evidence="1">
    <location>
        <begin position="32"/>
        <end position="271"/>
    </location>
</feature>
<dbReference type="Proteomes" id="UP001595629">
    <property type="component" value="Unassembled WGS sequence"/>
</dbReference>
<dbReference type="PRINTS" id="PR00412">
    <property type="entry name" value="EPOXHYDRLASE"/>
</dbReference>
<evidence type="ECO:0000313" key="3">
    <source>
        <dbReference type="Proteomes" id="UP001595629"/>
    </source>
</evidence>
<sequence length="289" mass="30913">MLQTPDPEGLKEQVVAVGAREIHVTEVGDGPVVIKLHGGGPGASGMSNFSRNVSTLAQRFRVIVPDMPGYGQSTKRLDQSDVFGDLAHSMIGLMDALGIERASVVGNSLGGATALRMAMDHPGRIDRLVLMGPGGVGGLQGGPSLGLQKLIGYYKGDGPSREKLAEFLREFLVADGTAVSDEMIEARYRASIDPEVVANPPLQVPNDPQAMARLDLSADPRMTQIDHPTLALWGDADRVNLLTGGHWLRENMKSCDLYIFAGVGHWVQWERAAEFNAVCTAFLSANADV</sequence>
<dbReference type="PANTHER" id="PTHR43798">
    <property type="entry name" value="MONOACYLGLYCEROL LIPASE"/>
    <property type="match status" value="1"/>
</dbReference>
<accession>A0ABV7TB68</accession>
<dbReference type="InterPro" id="IPR050266">
    <property type="entry name" value="AB_hydrolase_sf"/>
</dbReference>
<evidence type="ECO:0000313" key="2">
    <source>
        <dbReference type="EMBL" id="MFC3612817.1"/>
    </source>
</evidence>
<dbReference type="PRINTS" id="PR00111">
    <property type="entry name" value="ABHYDROLASE"/>
</dbReference>
<comment type="caution">
    <text evidence="2">The sequence shown here is derived from an EMBL/GenBank/DDBJ whole genome shotgun (WGS) entry which is preliminary data.</text>
</comment>
<dbReference type="InterPro" id="IPR000639">
    <property type="entry name" value="Epox_hydrolase-like"/>
</dbReference>
<proteinExistence type="predicted"/>
<dbReference type="Gene3D" id="3.40.50.1820">
    <property type="entry name" value="alpha/beta hydrolase"/>
    <property type="match status" value="1"/>
</dbReference>
<dbReference type="SUPFAM" id="SSF53474">
    <property type="entry name" value="alpha/beta-Hydrolases"/>
    <property type="match status" value="1"/>
</dbReference>
<gene>
    <name evidence="2" type="ORF">ACFORG_03505</name>
</gene>
<dbReference type="RefSeq" id="WP_386734007.1">
    <property type="nucleotide sequence ID" value="NZ_JBHRXI010000002.1"/>
</dbReference>
<evidence type="ECO:0000259" key="1">
    <source>
        <dbReference type="Pfam" id="PF00561"/>
    </source>
</evidence>
<protein>
    <submittedName>
        <fullName evidence="2">Alpha/beta fold hydrolase</fullName>
    </submittedName>
</protein>
<name>A0ABV7TB68_9RHOB</name>
<dbReference type="InterPro" id="IPR029058">
    <property type="entry name" value="AB_hydrolase_fold"/>
</dbReference>
<dbReference type="InterPro" id="IPR000073">
    <property type="entry name" value="AB_hydrolase_1"/>
</dbReference>
<dbReference type="PANTHER" id="PTHR43798:SF33">
    <property type="entry name" value="HYDROLASE, PUTATIVE (AFU_ORTHOLOGUE AFUA_2G14860)-RELATED"/>
    <property type="match status" value="1"/>
</dbReference>
<dbReference type="GO" id="GO:0016787">
    <property type="term" value="F:hydrolase activity"/>
    <property type="evidence" value="ECO:0007669"/>
    <property type="project" value="UniProtKB-KW"/>
</dbReference>
<dbReference type="EMBL" id="JBHRXI010000002">
    <property type="protein sequence ID" value="MFC3612817.1"/>
    <property type="molecule type" value="Genomic_DNA"/>
</dbReference>
<dbReference type="Pfam" id="PF00561">
    <property type="entry name" value="Abhydrolase_1"/>
    <property type="match status" value="1"/>
</dbReference>
<keyword evidence="3" id="KW-1185">Reference proteome</keyword>
<organism evidence="2 3">
    <name type="scientific">Lutimaribacter marinistellae</name>
    <dbReference type="NCBI Taxonomy" id="1820329"/>
    <lineage>
        <taxon>Bacteria</taxon>
        <taxon>Pseudomonadati</taxon>
        <taxon>Pseudomonadota</taxon>
        <taxon>Alphaproteobacteria</taxon>
        <taxon>Rhodobacterales</taxon>
        <taxon>Roseobacteraceae</taxon>
        <taxon>Lutimaribacter</taxon>
    </lineage>
</organism>
<reference evidence="3" key="1">
    <citation type="journal article" date="2019" name="Int. J. Syst. Evol. Microbiol.">
        <title>The Global Catalogue of Microorganisms (GCM) 10K type strain sequencing project: providing services to taxonomists for standard genome sequencing and annotation.</title>
        <authorList>
            <consortium name="The Broad Institute Genomics Platform"/>
            <consortium name="The Broad Institute Genome Sequencing Center for Infectious Disease"/>
            <person name="Wu L."/>
            <person name="Ma J."/>
        </authorList>
    </citation>
    <scope>NUCLEOTIDE SEQUENCE [LARGE SCALE GENOMIC DNA]</scope>
    <source>
        <strain evidence="3">KCTC 42911</strain>
    </source>
</reference>
<keyword evidence="2" id="KW-0378">Hydrolase</keyword>